<proteinExistence type="predicted"/>
<accession>A0A2T7NCD2</accession>
<protein>
    <submittedName>
        <fullName evidence="2">Uncharacterized protein</fullName>
    </submittedName>
</protein>
<comment type="caution">
    <text evidence="2">The sequence shown here is derived from an EMBL/GenBank/DDBJ whole genome shotgun (WGS) entry which is preliminary data.</text>
</comment>
<name>A0A2T7NCD2_POMCA</name>
<evidence type="ECO:0000313" key="2">
    <source>
        <dbReference type="EMBL" id="PVD18834.1"/>
    </source>
</evidence>
<evidence type="ECO:0000313" key="3">
    <source>
        <dbReference type="Proteomes" id="UP000245119"/>
    </source>
</evidence>
<gene>
    <name evidence="2" type="ORF">C0Q70_21387</name>
</gene>
<dbReference type="AlphaFoldDB" id="A0A2T7NCD2"/>
<dbReference type="EMBL" id="PZQS01000014">
    <property type="protein sequence ID" value="PVD18834.1"/>
    <property type="molecule type" value="Genomic_DNA"/>
</dbReference>
<feature type="compositionally biased region" description="Basic and acidic residues" evidence="1">
    <location>
        <begin position="423"/>
        <end position="433"/>
    </location>
</feature>
<keyword evidence="3" id="KW-1185">Reference proteome</keyword>
<reference evidence="2 3" key="1">
    <citation type="submission" date="2018-04" db="EMBL/GenBank/DDBJ databases">
        <title>The genome of golden apple snail Pomacea canaliculata provides insight into stress tolerance and invasive adaptation.</title>
        <authorList>
            <person name="Liu C."/>
            <person name="Liu B."/>
            <person name="Ren Y."/>
            <person name="Zhang Y."/>
            <person name="Wang H."/>
            <person name="Li S."/>
            <person name="Jiang F."/>
            <person name="Yin L."/>
            <person name="Zhang G."/>
            <person name="Qian W."/>
            <person name="Fan W."/>
        </authorList>
    </citation>
    <scope>NUCLEOTIDE SEQUENCE [LARGE SCALE GENOMIC DNA]</scope>
    <source>
        <strain evidence="2">SZHN2017</strain>
        <tissue evidence="2">Muscle</tissue>
    </source>
</reference>
<feature type="region of interest" description="Disordered" evidence="1">
    <location>
        <begin position="423"/>
        <end position="443"/>
    </location>
</feature>
<dbReference type="Proteomes" id="UP000245119">
    <property type="component" value="Linkage Group LG14"/>
</dbReference>
<sequence length="501" mass="52515">MVADPEDVVEVITLGADPVEVARGTTREVEIEAVAGLITLVTDPKDVAGVITLEDVAEMTPLVSDPEDVAIVTPLVADAEVTRAVAELEVVVEMTTPMTDPADVAGVMTVDMESEAVWLTPDRDVVAKPMTVGTEPVAVAVLVTPLTESEDIAGVIMLVTESRDGVMTKSVEDWTTLVTEDDAVTLLTDPEATAGLLTLVNDGLIISVIENEAVSEVITPATDTDAGVMNLVTDVVTVAGVITVVADGDSAAGLVSRSDDELVTPGTEPETVAVAGLSTMDTDDGLITLVTAEGPITLVTDDRLTTPVTEVTVSIVDDNCDVPGSPVDDMIETAVLPEGNSDDNDCVEERTSWVVRRVSSADDPKTTTDSLELHVGVVDSSGVCVERVWKLTPAIDDDKADDIEDGDTINGSVVTVVALNHNEDESRSDDVTGKDVSPSTEGVTALGDFEDKTCISLEVVGTSDINSDIRLDESMGVEVNKSDKVLNDSLKDNNDDISDEI</sequence>
<organism evidence="2 3">
    <name type="scientific">Pomacea canaliculata</name>
    <name type="common">Golden apple snail</name>
    <dbReference type="NCBI Taxonomy" id="400727"/>
    <lineage>
        <taxon>Eukaryota</taxon>
        <taxon>Metazoa</taxon>
        <taxon>Spiralia</taxon>
        <taxon>Lophotrochozoa</taxon>
        <taxon>Mollusca</taxon>
        <taxon>Gastropoda</taxon>
        <taxon>Caenogastropoda</taxon>
        <taxon>Architaenioglossa</taxon>
        <taxon>Ampullarioidea</taxon>
        <taxon>Ampullariidae</taxon>
        <taxon>Pomacea</taxon>
    </lineage>
</organism>
<evidence type="ECO:0000256" key="1">
    <source>
        <dbReference type="SAM" id="MobiDB-lite"/>
    </source>
</evidence>